<accession>A0ACB7SJV1</accession>
<dbReference type="Proteomes" id="UP000821845">
    <property type="component" value="Chromosome 3"/>
</dbReference>
<evidence type="ECO:0000313" key="2">
    <source>
        <dbReference type="Proteomes" id="UP000821845"/>
    </source>
</evidence>
<name>A0ACB7SJV1_HYAAI</name>
<keyword evidence="2" id="KW-1185">Reference proteome</keyword>
<sequence length="100" mass="10914">MAPSPPAPSAPTRRGNYKTLTMARKAAIIRQLLESSPLRSKPSPTKILEAEEKVSAGKQKSFRDGSHPKLEEALNMWLRATVGKRIPVPGNLLRQKKSGG</sequence>
<evidence type="ECO:0000313" key="1">
    <source>
        <dbReference type="EMBL" id="KAH6935158.1"/>
    </source>
</evidence>
<organism evidence="1 2">
    <name type="scientific">Hyalomma asiaticum</name>
    <name type="common">Tick</name>
    <dbReference type="NCBI Taxonomy" id="266040"/>
    <lineage>
        <taxon>Eukaryota</taxon>
        <taxon>Metazoa</taxon>
        <taxon>Ecdysozoa</taxon>
        <taxon>Arthropoda</taxon>
        <taxon>Chelicerata</taxon>
        <taxon>Arachnida</taxon>
        <taxon>Acari</taxon>
        <taxon>Parasitiformes</taxon>
        <taxon>Ixodida</taxon>
        <taxon>Ixodoidea</taxon>
        <taxon>Ixodidae</taxon>
        <taxon>Hyalomminae</taxon>
        <taxon>Hyalomma</taxon>
    </lineage>
</organism>
<comment type="caution">
    <text evidence="1">The sequence shown here is derived from an EMBL/GenBank/DDBJ whole genome shotgun (WGS) entry which is preliminary data.</text>
</comment>
<proteinExistence type="predicted"/>
<protein>
    <submittedName>
        <fullName evidence="1">Uncharacterized protein</fullName>
    </submittedName>
</protein>
<gene>
    <name evidence="1" type="ORF">HPB50_003981</name>
</gene>
<reference evidence="1" key="1">
    <citation type="submission" date="2020-05" db="EMBL/GenBank/DDBJ databases">
        <title>Large-scale comparative analyses of tick genomes elucidate their genetic diversity and vector capacities.</title>
        <authorList>
            <person name="Jia N."/>
            <person name="Wang J."/>
            <person name="Shi W."/>
            <person name="Du L."/>
            <person name="Sun Y."/>
            <person name="Zhan W."/>
            <person name="Jiang J."/>
            <person name="Wang Q."/>
            <person name="Zhang B."/>
            <person name="Ji P."/>
            <person name="Sakyi L.B."/>
            <person name="Cui X."/>
            <person name="Yuan T."/>
            <person name="Jiang B."/>
            <person name="Yang W."/>
            <person name="Lam T.T.-Y."/>
            <person name="Chang Q."/>
            <person name="Ding S."/>
            <person name="Wang X."/>
            <person name="Zhu J."/>
            <person name="Ruan X."/>
            <person name="Zhao L."/>
            <person name="Wei J."/>
            <person name="Que T."/>
            <person name="Du C."/>
            <person name="Cheng J."/>
            <person name="Dai P."/>
            <person name="Han X."/>
            <person name="Huang E."/>
            <person name="Gao Y."/>
            <person name="Liu J."/>
            <person name="Shao H."/>
            <person name="Ye R."/>
            <person name="Li L."/>
            <person name="Wei W."/>
            <person name="Wang X."/>
            <person name="Wang C."/>
            <person name="Yang T."/>
            <person name="Huo Q."/>
            <person name="Li W."/>
            <person name="Guo W."/>
            <person name="Chen H."/>
            <person name="Zhou L."/>
            <person name="Ni X."/>
            <person name="Tian J."/>
            <person name="Zhou Y."/>
            <person name="Sheng Y."/>
            <person name="Liu T."/>
            <person name="Pan Y."/>
            <person name="Xia L."/>
            <person name="Li J."/>
            <person name="Zhao F."/>
            <person name="Cao W."/>
        </authorList>
    </citation>
    <scope>NUCLEOTIDE SEQUENCE</scope>
    <source>
        <strain evidence="1">Hyas-2018</strain>
    </source>
</reference>
<dbReference type="EMBL" id="CM023483">
    <property type="protein sequence ID" value="KAH6935158.1"/>
    <property type="molecule type" value="Genomic_DNA"/>
</dbReference>